<name>A0ABT9QLX4_9ACTN</name>
<sequence length="220" mass="25113">MIATPDDYSWFSSERFPGLAGAHCFTYVRGLTPEELVTRLGARVEDRSHMTLDELIWDFSFDPYAWQTFGAVAVGDWVLMVEANGLLGITEEVITPLSAGTRLVSHLYFEGEGVEDFRWIDDGELRFDFTHDDGYSHWIEDGRIQLKFPLPEWGLQERYSEKTPDELAETMERIDSVYPPYTDPHEGPAFLLAERLTGITLTPQLLKEPTYLCGAVPRSR</sequence>
<dbReference type="EMBL" id="JAUSQU010000001">
    <property type="protein sequence ID" value="MDP9847039.1"/>
    <property type="molecule type" value="Genomic_DNA"/>
</dbReference>
<dbReference type="RefSeq" id="WP_307563981.1">
    <property type="nucleotide sequence ID" value="NZ_JAUSQU010000001.1"/>
</dbReference>
<reference evidence="1 2" key="1">
    <citation type="submission" date="2023-07" db="EMBL/GenBank/DDBJ databases">
        <title>Sequencing the genomes of 1000 actinobacteria strains.</title>
        <authorList>
            <person name="Klenk H.-P."/>
        </authorList>
    </citation>
    <scope>NUCLEOTIDE SEQUENCE [LARGE SCALE GENOMIC DNA]</scope>
    <source>
        <strain evidence="1 2">DSM 46740</strain>
    </source>
</reference>
<dbReference type="Pfam" id="PF20062">
    <property type="entry name" value="DUF6461"/>
    <property type="match status" value="2"/>
</dbReference>
<dbReference type="InterPro" id="IPR045592">
    <property type="entry name" value="DUF6461"/>
</dbReference>
<organism evidence="1 2">
    <name type="scientific">Streptosporangium lutulentum</name>
    <dbReference type="NCBI Taxonomy" id="1461250"/>
    <lineage>
        <taxon>Bacteria</taxon>
        <taxon>Bacillati</taxon>
        <taxon>Actinomycetota</taxon>
        <taxon>Actinomycetes</taxon>
        <taxon>Streptosporangiales</taxon>
        <taxon>Streptosporangiaceae</taxon>
        <taxon>Streptosporangium</taxon>
    </lineage>
</organism>
<proteinExistence type="predicted"/>
<comment type="caution">
    <text evidence="1">The sequence shown here is derived from an EMBL/GenBank/DDBJ whole genome shotgun (WGS) entry which is preliminary data.</text>
</comment>
<evidence type="ECO:0000313" key="1">
    <source>
        <dbReference type="EMBL" id="MDP9847039.1"/>
    </source>
</evidence>
<evidence type="ECO:0008006" key="3">
    <source>
        <dbReference type="Google" id="ProtNLM"/>
    </source>
</evidence>
<evidence type="ECO:0000313" key="2">
    <source>
        <dbReference type="Proteomes" id="UP001225356"/>
    </source>
</evidence>
<dbReference type="Proteomes" id="UP001225356">
    <property type="component" value="Unassembled WGS sequence"/>
</dbReference>
<gene>
    <name evidence="1" type="ORF">J2853_006250</name>
</gene>
<protein>
    <recommendedName>
        <fullName evidence="3">DUF4178 domain-containing protein</fullName>
    </recommendedName>
</protein>
<keyword evidence="2" id="KW-1185">Reference proteome</keyword>
<accession>A0ABT9QLX4</accession>